<dbReference type="Proteomes" id="UP000008871">
    <property type="component" value="Chromosome"/>
</dbReference>
<keyword evidence="4" id="KW-1133">Transmembrane helix</keyword>
<evidence type="ECO:0000259" key="5">
    <source>
        <dbReference type="PROSITE" id="PS50887"/>
    </source>
</evidence>
<dbReference type="HOGENOM" id="CLU_000445_11_1_6"/>
<evidence type="ECO:0000256" key="3">
    <source>
        <dbReference type="ARBA" id="ARBA00034247"/>
    </source>
</evidence>
<dbReference type="PANTHER" id="PTHR45138:SF9">
    <property type="entry name" value="DIGUANYLATE CYCLASE DGCM-RELATED"/>
    <property type="match status" value="1"/>
</dbReference>
<accession>Q0VRN4</accession>
<dbReference type="InterPro" id="IPR029787">
    <property type="entry name" value="Nucleotide_cyclase"/>
</dbReference>
<organism evidence="6 7">
    <name type="scientific">Alcanivorax borkumensis (strain ATCC 700651 / DSM 11573 / NCIMB 13689 / SK2)</name>
    <dbReference type="NCBI Taxonomy" id="393595"/>
    <lineage>
        <taxon>Bacteria</taxon>
        <taxon>Pseudomonadati</taxon>
        <taxon>Pseudomonadota</taxon>
        <taxon>Gammaproteobacteria</taxon>
        <taxon>Oceanospirillales</taxon>
        <taxon>Alcanivoracaceae</taxon>
        <taxon>Alcanivorax</taxon>
    </lineage>
</organism>
<dbReference type="FunFam" id="3.30.70.270:FF:000001">
    <property type="entry name" value="Diguanylate cyclase domain protein"/>
    <property type="match status" value="1"/>
</dbReference>
<dbReference type="AlphaFoldDB" id="Q0VRN4"/>
<keyword evidence="4" id="KW-0812">Transmembrane</keyword>
<dbReference type="GO" id="GO:0052621">
    <property type="term" value="F:diguanylate cyclase activity"/>
    <property type="evidence" value="ECO:0007669"/>
    <property type="project" value="UniProtKB-EC"/>
</dbReference>
<dbReference type="InterPro" id="IPR050469">
    <property type="entry name" value="Diguanylate_Cyclase"/>
</dbReference>
<feature type="transmembrane region" description="Helical" evidence="4">
    <location>
        <begin position="132"/>
        <end position="150"/>
    </location>
</feature>
<proteinExistence type="predicted"/>
<evidence type="ECO:0000256" key="4">
    <source>
        <dbReference type="SAM" id="Phobius"/>
    </source>
</evidence>
<dbReference type="RefSeq" id="WP_011588001.1">
    <property type="nucleotide sequence ID" value="NC_008260.1"/>
</dbReference>
<dbReference type="GO" id="GO:0043709">
    <property type="term" value="P:cell adhesion involved in single-species biofilm formation"/>
    <property type="evidence" value="ECO:0007669"/>
    <property type="project" value="TreeGrafter"/>
</dbReference>
<dbReference type="KEGG" id="abo:ABO_0716"/>
<evidence type="ECO:0000256" key="2">
    <source>
        <dbReference type="ARBA" id="ARBA00012528"/>
    </source>
</evidence>
<dbReference type="InterPro" id="IPR000160">
    <property type="entry name" value="GGDEF_dom"/>
</dbReference>
<feature type="domain" description="GGDEF" evidence="5">
    <location>
        <begin position="237"/>
        <end position="367"/>
    </location>
</feature>
<feature type="transmembrane region" description="Helical" evidence="4">
    <location>
        <begin position="162"/>
        <end position="182"/>
    </location>
</feature>
<comment type="catalytic activity">
    <reaction evidence="3">
        <text>2 GTP = 3',3'-c-di-GMP + 2 diphosphate</text>
        <dbReference type="Rhea" id="RHEA:24898"/>
        <dbReference type="ChEBI" id="CHEBI:33019"/>
        <dbReference type="ChEBI" id="CHEBI:37565"/>
        <dbReference type="ChEBI" id="CHEBI:58805"/>
        <dbReference type="EC" id="2.7.7.65"/>
    </reaction>
</comment>
<dbReference type="InterPro" id="IPR043128">
    <property type="entry name" value="Rev_trsase/Diguanyl_cyclase"/>
</dbReference>
<keyword evidence="4" id="KW-0472">Membrane</keyword>
<dbReference type="PROSITE" id="PS50887">
    <property type="entry name" value="GGDEF"/>
    <property type="match status" value="1"/>
</dbReference>
<dbReference type="SMART" id="SM00267">
    <property type="entry name" value="GGDEF"/>
    <property type="match status" value="1"/>
</dbReference>
<gene>
    <name evidence="6" type="ordered locus">ABO_0716</name>
</gene>
<dbReference type="NCBIfam" id="TIGR00254">
    <property type="entry name" value="GGDEF"/>
    <property type="match status" value="1"/>
</dbReference>
<sequence length="367" mass="41534">MKHDLHQAEKLRLSEKRLMQRHSRSAMVIIAMHTLLCVVYFQLGYMDISLTEALVLALLVWGSLLAYQLLMATGVTFRLREPSLSLPLILYFIGVFMVSGYYVDEFRLSVVTLFFSALLLVSFRLSGKVMVAVAFMASAAYALMLWLALLDRWVHLSLSVELLQWLVFAMISVSFAVTGGSINRLRDALVDKNRDLANAVKKVREMAIRDDLTGLFNRRHLLEILERQRALFSSKSVPFAVCYVDLDHFKKINDRHGHDWGDRVLRQFSELALSGMRDGDHFGRLGGEEFLLVLPQSDAQGALLVAERLRLRWREQRFDAQGGPAIVSLSVGVAAYQEGERVDELLNRADQGLYRAKAGGRDQSRVA</sequence>
<feature type="transmembrane region" description="Helical" evidence="4">
    <location>
        <begin position="53"/>
        <end position="72"/>
    </location>
</feature>
<dbReference type="Gene3D" id="3.30.70.270">
    <property type="match status" value="1"/>
</dbReference>
<dbReference type="EMBL" id="AM286690">
    <property type="protein sequence ID" value="CAL16164.1"/>
    <property type="molecule type" value="Genomic_DNA"/>
</dbReference>
<reference evidence="6 7" key="1">
    <citation type="journal article" date="2006" name="Nat. Biotechnol.">
        <title>Genome sequence of the ubiquitous hydrocarbon-degrading marine bacterium Alcanivorax borkumensis.</title>
        <authorList>
            <person name="Schneiker S."/>
            <person name="Martins dos Santos V.A.P."/>
            <person name="Bartels D."/>
            <person name="Bekel T."/>
            <person name="Brecht M."/>
            <person name="Buhrmester J."/>
            <person name="Chernikova T.N."/>
            <person name="Denaro R."/>
            <person name="Ferrer M."/>
            <person name="Gertler C."/>
            <person name="Goesmann A."/>
            <person name="Golyshina O.V."/>
            <person name="Kaminski F."/>
            <person name="Khachane A.N."/>
            <person name="Lang S."/>
            <person name="Linke B."/>
            <person name="McHardy A.C."/>
            <person name="Meyer F."/>
            <person name="Nechitaylo T."/>
            <person name="Puehler A."/>
            <person name="Regenhardt D."/>
            <person name="Rupp O."/>
            <person name="Sabirova J.S."/>
            <person name="Selbitschka W."/>
            <person name="Yakimov M.M."/>
            <person name="Timmis K.N."/>
            <person name="Vorhoelter F.-J."/>
            <person name="Weidner S."/>
            <person name="Kaiser O."/>
            <person name="Golyshin P.N."/>
        </authorList>
    </citation>
    <scope>NUCLEOTIDE SEQUENCE [LARGE SCALE GENOMIC DNA]</scope>
    <source>
        <strain evidence="7">ATCC 700651 / DSM 11573 / NCIMB 13689 / SK2</strain>
    </source>
</reference>
<keyword evidence="7" id="KW-1185">Reference proteome</keyword>
<dbReference type="EC" id="2.7.7.65" evidence="2"/>
<dbReference type="STRING" id="393595.ABO_0716"/>
<protein>
    <recommendedName>
        <fullName evidence="2">diguanylate cyclase</fullName>
        <ecNumber evidence="2">2.7.7.65</ecNumber>
    </recommendedName>
</protein>
<dbReference type="Pfam" id="PF00990">
    <property type="entry name" value="GGDEF"/>
    <property type="match status" value="1"/>
</dbReference>
<dbReference type="GO" id="GO:1902201">
    <property type="term" value="P:negative regulation of bacterial-type flagellum-dependent cell motility"/>
    <property type="evidence" value="ECO:0007669"/>
    <property type="project" value="TreeGrafter"/>
</dbReference>
<evidence type="ECO:0000313" key="6">
    <source>
        <dbReference type="EMBL" id="CAL16164.1"/>
    </source>
</evidence>
<feature type="transmembrane region" description="Helical" evidence="4">
    <location>
        <begin position="84"/>
        <end position="102"/>
    </location>
</feature>
<dbReference type="SUPFAM" id="SSF55073">
    <property type="entry name" value="Nucleotide cyclase"/>
    <property type="match status" value="1"/>
</dbReference>
<feature type="transmembrane region" description="Helical" evidence="4">
    <location>
        <begin position="21"/>
        <end position="41"/>
    </location>
</feature>
<name>Q0VRN4_ALCBS</name>
<dbReference type="CDD" id="cd01949">
    <property type="entry name" value="GGDEF"/>
    <property type="match status" value="1"/>
</dbReference>
<evidence type="ECO:0000256" key="1">
    <source>
        <dbReference type="ARBA" id="ARBA00001946"/>
    </source>
</evidence>
<dbReference type="OrthoDB" id="9759607at2"/>
<evidence type="ECO:0000313" key="7">
    <source>
        <dbReference type="Proteomes" id="UP000008871"/>
    </source>
</evidence>
<feature type="transmembrane region" description="Helical" evidence="4">
    <location>
        <begin position="108"/>
        <end position="125"/>
    </location>
</feature>
<comment type="cofactor">
    <cofactor evidence="1">
        <name>Mg(2+)</name>
        <dbReference type="ChEBI" id="CHEBI:18420"/>
    </cofactor>
</comment>
<dbReference type="GO" id="GO:0005886">
    <property type="term" value="C:plasma membrane"/>
    <property type="evidence" value="ECO:0007669"/>
    <property type="project" value="TreeGrafter"/>
</dbReference>
<dbReference type="eggNOG" id="COG3706">
    <property type="taxonomic scope" value="Bacteria"/>
</dbReference>
<dbReference type="PANTHER" id="PTHR45138">
    <property type="entry name" value="REGULATORY COMPONENTS OF SENSORY TRANSDUCTION SYSTEM"/>
    <property type="match status" value="1"/>
</dbReference>